<comment type="caution">
    <text evidence="1">The sequence shown here is derived from an EMBL/GenBank/DDBJ whole genome shotgun (WGS) entry which is preliminary data.</text>
</comment>
<gene>
    <name evidence="1" type="ORF">L1987_84530</name>
</gene>
<organism evidence="1 2">
    <name type="scientific">Smallanthus sonchifolius</name>
    <dbReference type="NCBI Taxonomy" id="185202"/>
    <lineage>
        <taxon>Eukaryota</taxon>
        <taxon>Viridiplantae</taxon>
        <taxon>Streptophyta</taxon>
        <taxon>Embryophyta</taxon>
        <taxon>Tracheophyta</taxon>
        <taxon>Spermatophyta</taxon>
        <taxon>Magnoliopsida</taxon>
        <taxon>eudicotyledons</taxon>
        <taxon>Gunneridae</taxon>
        <taxon>Pentapetalae</taxon>
        <taxon>asterids</taxon>
        <taxon>campanulids</taxon>
        <taxon>Asterales</taxon>
        <taxon>Asteraceae</taxon>
        <taxon>Asteroideae</taxon>
        <taxon>Heliantheae alliance</taxon>
        <taxon>Millerieae</taxon>
        <taxon>Smallanthus</taxon>
    </lineage>
</organism>
<evidence type="ECO:0000313" key="1">
    <source>
        <dbReference type="EMBL" id="KAI3684008.1"/>
    </source>
</evidence>
<sequence>MKMMLYGQLISWLLNLGLVCIKQCSKACQYTVIITKQRHWNHQKTKEKALQILVSITKTSHSHRNLVVQNDDAITTILLLLNSSSRTLEKLTFHTLQSVIKS</sequence>
<reference evidence="1 2" key="2">
    <citation type="journal article" date="2022" name="Mol. Ecol. Resour.">
        <title>The genomes of chicory, endive, great burdock and yacon provide insights into Asteraceae paleo-polyploidization history and plant inulin production.</title>
        <authorList>
            <person name="Fan W."/>
            <person name="Wang S."/>
            <person name="Wang H."/>
            <person name="Wang A."/>
            <person name="Jiang F."/>
            <person name="Liu H."/>
            <person name="Zhao H."/>
            <person name="Xu D."/>
            <person name="Zhang Y."/>
        </authorList>
    </citation>
    <scope>NUCLEOTIDE SEQUENCE [LARGE SCALE GENOMIC DNA]</scope>
    <source>
        <strain evidence="2">cv. Yunnan</strain>
        <tissue evidence="1">Leaves</tissue>
    </source>
</reference>
<evidence type="ECO:0000313" key="2">
    <source>
        <dbReference type="Proteomes" id="UP001056120"/>
    </source>
</evidence>
<dbReference type="Proteomes" id="UP001056120">
    <property type="component" value="Linkage Group LG28"/>
</dbReference>
<reference evidence="2" key="1">
    <citation type="journal article" date="2022" name="Mol. Ecol. Resour.">
        <title>The genomes of chicory, endive, great burdock and yacon provide insights into Asteraceae palaeo-polyploidization history and plant inulin production.</title>
        <authorList>
            <person name="Fan W."/>
            <person name="Wang S."/>
            <person name="Wang H."/>
            <person name="Wang A."/>
            <person name="Jiang F."/>
            <person name="Liu H."/>
            <person name="Zhao H."/>
            <person name="Xu D."/>
            <person name="Zhang Y."/>
        </authorList>
    </citation>
    <scope>NUCLEOTIDE SEQUENCE [LARGE SCALE GENOMIC DNA]</scope>
    <source>
        <strain evidence="2">cv. Yunnan</strain>
    </source>
</reference>
<protein>
    <submittedName>
        <fullName evidence="1">Uncharacterized protein</fullName>
    </submittedName>
</protein>
<dbReference type="EMBL" id="CM042045">
    <property type="protein sequence ID" value="KAI3684008.1"/>
    <property type="molecule type" value="Genomic_DNA"/>
</dbReference>
<name>A0ACB8YF48_9ASTR</name>
<accession>A0ACB8YF48</accession>
<proteinExistence type="predicted"/>
<keyword evidence="2" id="KW-1185">Reference proteome</keyword>